<organism evidence="1 2">
    <name type="scientific">Promicromonospora iranensis</name>
    <dbReference type="NCBI Taxonomy" id="1105144"/>
    <lineage>
        <taxon>Bacteria</taxon>
        <taxon>Bacillati</taxon>
        <taxon>Actinomycetota</taxon>
        <taxon>Actinomycetes</taxon>
        <taxon>Micrococcales</taxon>
        <taxon>Promicromonosporaceae</taxon>
        <taxon>Promicromonospora</taxon>
    </lineage>
</organism>
<dbReference type="RefSeq" id="WP_274994035.1">
    <property type="nucleotide sequence ID" value="NZ_JAJQQP010000006.1"/>
</dbReference>
<dbReference type="EMBL" id="JAVDYE010000001">
    <property type="protein sequence ID" value="MDR7381588.1"/>
    <property type="molecule type" value="Genomic_DNA"/>
</dbReference>
<proteinExistence type="predicted"/>
<comment type="caution">
    <text evidence="1">The sequence shown here is derived from an EMBL/GenBank/DDBJ whole genome shotgun (WGS) entry which is preliminary data.</text>
</comment>
<keyword evidence="2" id="KW-1185">Reference proteome</keyword>
<reference evidence="1 2" key="1">
    <citation type="submission" date="2023-07" db="EMBL/GenBank/DDBJ databases">
        <title>Sequencing the genomes of 1000 actinobacteria strains.</title>
        <authorList>
            <person name="Klenk H.-P."/>
        </authorList>
    </citation>
    <scope>NUCLEOTIDE SEQUENCE [LARGE SCALE GENOMIC DNA]</scope>
    <source>
        <strain evidence="1 2">DSM 45554</strain>
    </source>
</reference>
<dbReference type="Proteomes" id="UP001183585">
    <property type="component" value="Unassembled WGS sequence"/>
</dbReference>
<sequence>MSLLAVGEVAERLGISTRQVQHLVAHGELRQVARGVLDETSVDQFLAVRGNAARTQAWSEPTAWGAIAILSGQVPQWMGGTQRSRLKARLRGMSAAGLVERARNRAEAVRFAGHPAGIERIRAEIVDTSRVAVVLGLATTTTVDGYVAREDLNNILVRHGLMQDTSGQFILRATAMDLTVVRDLSEGGVVLAALDLAGSLDSRERAVGRAALDKALRQL</sequence>
<evidence type="ECO:0000313" key="1">
    <source>
        <dbReference type="EMBL" id="MDR7381588.1"/>
    </source>
</evidence>
<evidence type="ECO:0000313" key="2">
    <source>
        <dbReference type="Proteomes" id="UP001183585"/>
    </source>
</evidence>
<name>A0ABU2CJV4_9MICO</name>
<protein>
    <recommendedName>
        <fullName evidence="3">Excisionase family DNA binding protein</fullName>
    </recommendedName>
</protein>
<evidence type="ECO:0008006" key="3">
    <source>
        <dbReference type="Google" id="ProtNLM"/>
    </source>
</evidence>
<gene>
    <name evidence="1" type="ORF">J2S48_001103</name>
</gene>
<accession>A0ABU2CJV4</accession>